<dbReference type="InterPro" id="IPR013785">
    <property type="entry name" value="Aldolase_TIM"/>
</dbReference>
<gene>
    <name evidence="9 13" type="primary">thiE</name>
    <name evidence="13" type="ORF">ACLFYP115_01059</name>
</gene>
<evidence type="ECO:0000256" key="8">
    <source>
        <dbReference type="ARBA" id="ARBA00047883"/>
    </source>
</evidence>
<dbReference type="InterPro" id="IPR036206">
    <property type="entry name" value="ThiamineP_synth_sf"/>
</dbReference>
<dbReference type="Pfam" id="PF02581">
    <property type="entry name" value="TMP-TENI"/>
    <property type="match status" value="1"/>
</dbReference>
<dbReference type="UniPathway" id="UPA00060">
    <property type="reaction ID" value="UER00141"/>
</dbReference>
<proteinExistence type="inferred from homology"/>
<evidence type="ECO:0000256" key="10">
    <source>
        <dbReference type="RuleBase" id="RU003826"/>
    </source>
</evidence>
<feature type="binding site" evidence="9">
    <location>
        <position position="160"/>
    </location>
    <ligand>
        <name>2-[(2R,5Z)-2-carboxy-4-methylthiazol-5(2H)-ylidene]ethyl phosphate</name>
        <dbReference type="ChEBI" id="CHEBI:62899"/>
    </ligand>
</feature>
<evidence type="ECO:0000256" key="9">
    <source>
        <dbReference type="HAMAP-Rule" id="MF_00097"/>
    </source>
</evidence>
<feature type="binding site" evidence="9">
    <location>
        <begin position="33"/>
        <end position="37"/>
    </location>
    <ligand>
        <name>4-amino-2-methyl-5-(diphosphooxymethyl)pyrimidine</name>
        <dbReference type="ChEBI" id="CHEBI:57841"/>
    </ligand>
</feature>
<dbReference type="FunFam" id="3.20.20.70:FF:000096">
    <property type="entry name" value="Thiamine-phosphate synthase"/>
    <property type="match status" value="1"/>
</dbReference>
<comment type="similarity">
    <text evidence="9 10">Belongs to the thiamine-phosphate synthase family.</text>
</comment>
<keyword evidence="2 9" id="KW-0808">Transferase</keyword>
<evidence type="ECO:0000256" key="6">
    <source>
        <dbReference type="ARBA" id="ARBA00047334"/>
    </source>
</evidence>
<dbReference type="AlphaFoldDB" id="A0A6N2SPR2"/>
<dbReference type="NCBIfam" id="TIGR00693">
    <property type="entry name" value="thiE"/>
    <property type="match status" value="1"/>
</dbReference>
<organism evidence="13">
    <name type="scientific">Anaerostipes caccae</name>
    <dbReference type="NCBI Taxonomy" id="105841"/>
    <lineage>
        <taxon>Bacteria</taxon>
        <taxon>Bacillati</taxon>
        <taxon>Bacillota</taxon>
        <taxon>Clostridia</taxon>
        <taxon>Lachnospirales</taxon>
        <taxon>Lachnospiraceae</taxon>
        <taxon>Anaerostipes</taxon>
    </lineage>
</organism>
<evidence type="ECO:0000256" key="4">
    <source>
        <dbReference type="ARBA" id="ARBA00022842"/>
    </source>
</evidence>
<dbReference type="PANTHER" id="PTHR20857:SF23">
    <property type="entry name" value="THIAMINE BIOSYNTHETIC BIFUNCTIONAL ENZYME"/>
    <property type="match status" value="1"/>
</dbReference>
<accession>A0A6N2SPR2</accession>
<dbReference type="EMBL" id="CACRSQ010000003">
    <property type="protein sequence ID" value="VYS95126.1"/>
    <property type="molecule type" value="Genomic_DNA"/>
</dbReference>
<reference evidence="13" key="1">
    <citation type="submission" date="2019-11" db="EMBL/GenBank/DDBJ databases">
        <authorList>
            <person name="Feng L."/>
        </authorList>
    </citation>
    <scope>NUCLEOTIDE SEQUENCE</scope>
    <source>
        <strain evidence="13">AcaccaeLFYP115</strain>
    </source>
</reference>
<name>A0A6N2SPR2_9FIRM</name>
<comment type="catalytic activity">
    <reaction evidence="8 9 10">
        <text>2-[(2R,5Z)-2-carboxy-4-methylthiazol-5(2H)-ylidene]ethyl phosphate + 4-amino-2-methyl-5-(diphosphooxymethyl)pyrimidine + 2 H(+) = thiamine phosphate + CO2 + diphosphate</text>
        <dbReference type="Rhea" id="RHEA:47844"/>
        <dbReference type="ChEBI" id="CHEBI:15378"/>
        <dbReference type="ChEBI" id="CHEBI:16526"/>
        <dbReference type="ChEBI" id="CHEBI:33019"/>
        <dbReference type="ChEBI" id="CHEBI:37575"/>
        <dbReference type="ChEBI" id="CHEBI:57841"/>
        <dbReference type="ChEBI" id="CHEBI:62899"/>
        <dbReference type="EC" id="2.5.1.3"/>
    </reaction>
</comment>
<feature type="binding site" evidence="9">
    <location>
        <position position="104"/>
    </location>
    <ligand>
        <name>4-amino-2-methyl-5-(diphosphooxymethyl)pyrimidine</name>
        <dbReference type="ChEBI" id="CHEBI:57841"/>
    </ligand>
</feature>
<evidence type="ECO:0000256" key="3">
    <source>
        <dbReference type="ARBA" id="ARBA00022723"/>
    </source>
</evidence>
<dbReference type="GO" id="GO:0004789">
    <property type="term" value="F:thiamine-phosphate diphosphorylase activity"/>
    <property type="evidence" value="ECO:0007669"/>
    <property type="project" value="UniProtKB-UniRule"/>
</dbReference>
<evidence type="ECO:0000256" key="5">
    <source>
        <dbReference type="ARBA" id="ARBA00022977"/>
    </source>
</evidence>
<evidence type="ECO:0000256" key="11">
    <source>
        <dbReference type="RuleBase" id="RU004253"/>
    </source>
</evidence>
<comment type="catalytic activity">
    <reaction evidence="6 9 10">
        <text>4-methyl-5-(2-phosphooxyethyl)-thiazole + 4-amino-2-methyl-5-(diphosphooxymethyl)pyrimidine + H(+) = thiamine phosphate + diphosphate</text>
        <dbReference type="Rhea" id="RHEA:22328"/>
        <dbReference type="ChEBI" id="CHEBI:15378"/>
        <dbReference type="ChEBI" id="CHEBI:33019"/>
        <dbReference type="ChEBI" id="CHEBI:37575"/>
        <dbReference type="ChEBI" id="CHEBI:57841"/>
        <dbReference type="ChEBI" id="CHEBI:58296"/>
        <dbReference type="EC" id="2.5.1.3"/>
    </reaction>
</comment>
<dbReference type="InterPro" id="IPR034291">
    <property type="entry name" value="TMP_synthase"/>
</dbReference>
<dbReference type="GO" id="GO:0009228">
    <property type="term" value="P:thiamine biosynthetic process"/>
    <property type="evidence" value="ECO:0007669"/>
    <property type="project" value="UniProtKB-KW"/>
</dbReference>
<comment type="cofactor">
    <cofactor evidence="9">
        <name>Mg(2+)</name>
        <dbReference type="ChEBI" id="CHEBI:18420"/>
    </cofactor>
    <text evidence="9">Binds 1 Mg(2+) ion per subunit.</text>
</comment>
<feature type="binding site" evidence="9">
    <location>
        <position position="65"/>
    </location>
    <ligand>
        <name>4-amino-2-methyl-5-(diphosphooxymethyl)pyrimidine</name>
        <dbReference type="ChEBI" id="CHEBI:57841"/>
    </ligand>
</feature>
<comment type="function">
    <text evidence="9">Condenses 4-methyl-5-(beta-hydroxyethyl)thiazole monophosphate (THZ-P) and 2-methyl-4-amino-5-hydroxymethyl pyrimidine pyrophosphate (HMP-PP) to form thiamine monophosphate (TMP).</text>
</comment>
<dbReference type="GeneID" id="69467879"/>
<dbReference type="PANTHER" id="PTHR20857">
    <property type="entry name" value="THIAMINE-PHOSPHATE PYROPHOSPHORYLASE"/>
    <property type="match status" value="1"/>
</dbReference>
<dbReference type="GO" id="GO:0009229">
    <property type="term" value="P:thiamine diphosphate biosynthetic process"/>
    <property type="evidence" value="ECO:0007669"/>
    <property type="project" value="UniProtKB-UniRule"/>
</dbReference>
<evidence type="ECO:0000313" key="13">
    <source>
        <dbReference type="EMBL" id="VYS95126.1"/>
    </source>
</evidence>
<feature type="binding site" evidence="9">
    <location>
        <position position="133"/>
    </location>
    <ligand>
        <name>4-amino-2-methyl-5-(diphosphooxymethyl)pyrimidine</name>
        <dbReference type="ChEBI" id="CHEBI:57841"/>
    </ligand>
</feature>
<protein>
    <recommendedName>
        <fullName evidence="9">Thiamine-phosphate synthase</fullName>
        <shortName evidence="9">TP synthase</shortName>
        <shortName evidence="9">TPS</shortName>
        <ecNumber evidence="9">2.5.1.3</ecNumber>
    </recommendedName>
    <alternativeName>
        <fullName evidence="9">Thiamine-phosphate pyrophosphorylase</fullName>
        <shortName evidence="9">TMP pyrophosphorylase</shortName>
        <shortName evidence="9">TMP-PPase</shortName>
    </alternativeName>
</protein>
<dbReference type="RefSeq" id="WP_006566684.1">
    <property type="nucleotide sequence ID" value="NZ_BAABRZ010000001.1"/>
</dbReference>
<keyword evidence="5 9" id="KW-0784">Thiamine biosynthesis</keyword>
<feature type="domain" description="Thiamine phosphate synthase/TenI" evidence="12">
    <location>
        <begin position="3"/>
        <end position="183"/>
    </location>
</feature>
<feature type="binding site" evidence="9">
    <location>
        <position position="85"/>
    </location>
    <ligand>
        <name>Mg(2+)</name>
        <dbReference type="ChEBI" id="CHEBI:18420"/>
    </ligand>
</feature>
<feature type="binding site" evidence="9">
    <location>
        <position position="66"/>
    </location>
    <ligand>
        <name>Mg(2+)</name>
        <dbReference type="ChEBI" id="CHEBI:18420"/>
    </ligand>
</feature>
<dbReference type="EC" id="2.5.1.3" evidence="9"/>
<comment type="catalytic activity">
    <reaction evidence="7 9 10">
        <text>2-(2-carboxy-4-methylthiazol-5-yl)ethyl phosphate + 4-amino-2-methyl-5-(diphosphooxymethyl)pyrimidine + 2 H(+) = thiamine phosphate + CO2 + diphosphate</text>
        <dbReference type="Rhea" id="RHEA:47848"/>
        <dbReference type="ChEBI" id="CHEBI:15378"/>
        <dbReference type="ChEBI" id="CHEBI:16526"/>
        <dbReference type="ChEBI" id="CHEBI:33019"/>
        <dbReference type="ChEBI" id="CHEBI:37575"/>
        <dbReference type="ChEBI" id="CHEBI:57841"/>
        <dbReference type="ChEBI" id="CHEBI:62890"/>
        <dbReference type="EC" id="2.5.1.3"/>
    </reaction>
</comment>
<evidence type="ECO:0000259" key="12">
    <source>
        <dbReference type="Pfam" id="PF02581"/>
    </source>
</evidence>
<keyword evidence="3 9" id="KW-0479">Metal-binding</keyword>
<feature type="binding site" evidence="9">
    <location>
        <begin position="180"/>
        <end position="181"/>
    </location>
    <ligand>
        <name>2-[(2R,5Z)-2-carboxy-4-methylthiazol-5(2H)-ylidene]ethyl phosphate</name>
        <dbReference type="ChEBI" id="CHEBI:62899"/>
    </ligand>
</feature>
<comment type="pathway">
    <text evidence="1 9 11">Cofactor biosynthesis; thiamine diphosphate biosynthesis; thiamine phosphate from 4-amino-2-methyl-5-diphosphomethylpyrimidine and 4-methyl-5-(2-phosphoethyl)-thiazole: step 1/1.</text>
</comment>
<evidence type="ECO:0000256" key="2">
    <source>
        <dbReference type="ARBA" id="ARBA00022679"/>
    </source>
</evidence>
<dbReference type="CDD" id="cd00564">
    <property type="entry name" value="TMP_TenI"/>
    <property type="match status" value="1"/>
</dbReference>
<keyword evidence="4 9" id="KW-0460">Magnesium</keyword>
<sequence>MTLYAVTDSAWTGGQTLMEQVKDALDGGITFLQLREKDLEYDAFLQEAIEMAKLSRKYGVPFVINDEVEIALKCGADGVHVGQEDMACRNARDILGPDKIIGVSVHNVKEALKAQADGADYLGLGAVKATPTKTDARVVEFEEIKKVCDAVNIPVVAIGGIKKDNMMELKGSHVDGIAVVSAIFGAENIRKETEELRKKAEELRIR</sequence>
<evidence type="ECO:0000256" key="7">
    <source>
        <dbReference type="ARBA" id="ARBA00047851"/>
    </source>
</evidence>
<feature type="binding site" evidence="9">
    <location>
        <begin position="130"/>
        <end position="132"/>
    </location>
    <ligand>
        <name>2-[(2R,5Z)-2-carboxy-4-methylthiazol-5(2H)-ylidene]ethyl phosphate</name>
        <dbReference type="ChEBI" id="CHEBI:62899"/>
    </ligand>
</feature>
<dbReference type="Gene3D" id="3.20.20.70">
    <property type="entry name" value="Aldolase class I"/>
    <property type="match status" value="1"/>
</dbReference>
<dbReference type="HAMAP" id="MF_00097">
    <property type="entry name" value="TMP_synthase"/>
    <property type="match status" value="1"/>
</dbReference>
<dbReference type="GO" id="GO:0005737">
    <property type="term" value="C:cytoplasm"/>
    <property type="evidence" value="ECO:0007669"/>
    <property type="project" value="TreeGrafter"/>
</dbReference>
<evidence type="ECO:0000256" key="1">
    <source>
        <dbReference type="ARBA" id="ARBA00005165"/>
    </source>
</evidence>
<dbReference type="InterPro" id="IPR022998">
    <property type="entry name" value="ThiamineP_synth_TenI"/>
</dbReference>
<dbReference type="GO" id="GO:0000287">
    <property type="term" value="F:magnesium ion binding"/>
    <property type="evidence" value="ECO:0007669"/>
    <property type="project" value="UniProtKB-UniRule"/>
</dbReference>
<dbReference type="SUPFAM" id="SSF51391">
    <property type="entry name" value="Thiamin phosphate synthase"/>
    <property type="match status" value="1"/>
</dbReference>